<evidence type="ECO:0000259" key="1">
    <source>
        <dbReference type="Pfam" id="PF01370"/>
    </source>
</evidence>
<reference evidence="2 3" key="1">
    <citation type="submission" date="2019-08" db="EMBL/GenBank/DDBJ databases">
        <authorList>
            <person name="Shi S."/>
        </authorList>
    </citation>
    <scope>NUCLEOTIDE SEQUENCE [LARGE SCALE GENOMIC DNA]</scope>
    <source>
        <strain evidence="2 3">GY10130</strain>
    </source>
</reference>
<sequence>MKVFITGATGYIGEQLALALAARQFEVVALVRSPEQATTLRTAGITLLQGDLDSVAVLEKGMQQCQAVLHLAAYARLWPENEAIFRKVNIEGTCHVADAALKNKVQRLIFTSTAGVFGPSASAAEPVTEDTNKSVPHTSAYEATKAEAEKLLKTYVPKGLEVIILNPTRVYGPGKESESNAVNKLISLYMKGKWRFLPGNGQSIGNYCFTEDIVSAHINAIALGKSGHNYLLGGHNISYKELFDSVAQVTGQHHRLYKVPAKLLHVVSQLLVAGAKLTNSKPLLTPKWLQKYLNNWCVSSQKAQKELQYTITPLAVGLKKTIDYIKE</sequence>
<name>A0A5C8K5U0_9BACT</name>
<feature type="domain" description="NAD-dependent epimerase/dehydratase" evidence="1">
    <location>
        <begin position="3"/>
        <end position="233"/>
    </location>
</feature>
<dbReference type="Gene3D" id="3.40.50.720">
    <property type="entry name" value="NAD(P)-binding Rossmann-like Domain"/>
    <property type="match status" value="1"/>
</dbReference>
<dbReference type="RefSeq" id="WP_147921759.1">
    <property type="nucleotide sequence ID" value="NZ_VRTY01000035.1"/>
</dbReference>
<protein>
    <submittedName>
        <fullName evidence="2">NAD-dependent epimerase/dehydratase family protein</fullName>
    </submittedName>
</protein>
<dbReference type="InterPro" id="IPR051783">
    <property type="entry name" value="NAD(P)-dependent_oxidoreduct"/>
</dbReference>
<dbReference type="Proteomes" id="UP000321926">
    <property type="component" value="Unassembled WGS sequence"/>
</dbReference>
<evidence type="ECO:0000313" key="3">
    <source>
        <dbReference type="Proteomes" id="UP000321926"/>
    </source>
</evidence>
<dbReference type="OrthoDB" id="1490291at2"/>
<organism evidence="2 3">
    <name type="scientific">Pontibacter qinzhouensis</name>
    <dbReference type="NCBI Taxonomy" id="2603253"/>
    <lineage>
        <taxon>Bacteria</taxon>
        <taxon>Pseudomonadati</taxon>
        <taxon>Bacteroidota</taxon>
        <taxon>Cytophagia</taxon>
        <taxon>Cytophagales</taxon>
        <taxon>Hymenobacteraceae</taxon>
        <taxon>Pontibacter</taxon>
    </lineage>
</organism>
<dbReference type="InterPro" id="IPR036291">
    <property type="entry name" value="NAD(P)-bd_dom_sf"/>
</dbReference>
<dbReference type="GO" id="GO:0005737">
    <property type="term" value="C:cytoplasm"/>
    <property type="evidence" value="ECO:0007669"/>
    <property type="project" value="TreeGrafter"/>
</dbReference>
<dbReference type="Pfam" id="PF01370">
    <property type="entry name" value="Epimerase"/>
    <property type="match status" value="1"/>
</dbReference>
<comment type="caution">
    <text evidence="2">The sequence shown here is derived from an EMBL/GenBank/DDBJ whole genome shotgun (WGS) entry which is preliminary data.</text>
</comment>
<dbReference type="EMBL" id="VRTY01000035">
    <property type="protein sequence ID" value="TXK46363.1"/>
    <property type="molecule type" value="Genomic_DNA"/>
</dbReference>
<gene>
    <name evidence="2" type="ORF">FVR03_10775</name>
</gene>
<proteinExistence type="predicted"/>
<dbReference type="AlphaFoldDB" id="A0A5C8K5U0"/>
<keyword evidence="3" id="KW-1185">Reference proteome</keyword>
<dbReference type="InterPro" id="IPR001509">
    <property type="entry name" value="Epimerase_deHydtase"/>
</dbReference>
<dbReference type="GO" id="GO:0004029">
    <property type="term" value="F:aldehyde dehydrogenase (NAD+) activity"/>
    <property type="evidence" value="ECO:0007669"/>
    <property type="project" value="TreeGrafter"/>
</dbReference>
<evidence type="ECO:0000313" key="2">
    <source>
        <dbReference type="EMBL" id="TXK46363.1"/>
    </source>
</evidence>
<accession>A0A5C8K5U0</accession>
<dbReference type="PANTHER" id="PTHR48079">
    <property type="entry name" value="PROTEIN YEEZ"/>
    <property type="match status" value="1"/>
</dbReference>
<dbReference type="SUPFAM" id="SSF51735">
    <property type="entry name" value="NAD(P)-binding Rossmann-fold domains"/>
    <property type="match status" value="1"/>
</dbReference>
<dbReference type="PANTHER" id="PTHR48079:SF6">
    <property type="entry name" value="NAD(P)-BINDING DOMAIN-CONTAINING PROTEIN-RELATED"/>
    <property type="match status" value="1"/>
</dbReference>